<comment type="caution">
    <text evidence="2">The sequence shown here is derived from an EMBL/GenBank/DDBJ whole genome shotgun (WGS) entry which is preliminary data.</text>
</comment>
<evidence type="ECO:0000256" key="1">
    <source>
        <dbReference type="SAM" id="Phobius"/>
    </source>
</evidence>
<evidence type="ECO:0000313" key="3">
    <source>
        <dbReference type="Proteomes" id="UP001313282"/>
    </source>
</evidence>
<sequence length="179" mass="20553">MFSTSKQFIHLKPRLATSLRPRRFVIPKTPFRRLVTTSSPPSPSSRTDRIISKLPKSLHPYAKPLLTHPTSHLTSFLILHEISAIIPLFAFFAVFHITSWNPADLLPTEWVDSGYHRFKRYVERKAWDGWIDARGLLDLAIAWAVVKALMPVRVLGSIWAAPWFARRVILPVVGLVKRR</sequence>
<dbReference type="GO" id="GO:0005739">
    <property type="term" value="C:mitochondrion"/>
    <property type="evidence" value="ECO:0007669"/>
    <property type="project" value="TreeGrafter"/>
</dbReference>
<dbReference type="PANTHER" id="PTHR28002:SF1">
    <property type="entry name" value="MIOREX COMPLEX COMPONENT 11"/>
    <property type="match status" value="1"/>
</dbReference>
<keyword evidence="1" id="KW-0812">Transmembrane</keyword>
<proteinExistence type="predicted"/>
<dbReference type="Pfam" id="PF10306">
    <property type="entry name" value="FLILHELTA"/>
    <property type="match status" value="1"/>
</dbReference>
<keyword evidence="1" id="KW-0472">Membrane</keyword>
<dbReference type="InterPro" id="IPR018811">
    <property type="entry name" value="MRX11"/>
</dbReference>
<dbReference type="PANTHER" id="PTHR28002">
    <property type="entry name" value="MIOREX COMPLEX COMPONENT 11"/>
    <property type="match status" value="1"/>
</dbReference>
<dbReference type="EMBL" id="JAVHNR010000006">
    <property type="protein sequence ID" value="KAK6339368.1"/>
    <property type="molecule type" value="Genomic_DNA"/>
</dbReference>
<protein>
    <submittedName>
        <fullName evidence="2">Uncharacterized protein</fullName>
    </submittedName>
</protein>
<organism evidence="2 3">
    <name type="scientific">Orbilia javanica</name>
    <dbReference type="NCBI Taxonomy" id="47235"/>
    <lineage>
        <taxon>Eukaryota</taxon>
        <taxon>Fungi</taxon>
        <taxon>Dikarya</taxon>
        <taxon>Ascomycota</taxon>
        <taxon>Pezizomycotina</taxon>
        <taxon>Orbiliomycetes</taxon>
        <taxon>Orbiliales</taxon>
        <taxon>Orbiliaceae</taxon>
        <taxon>Orbilia</taxon>
    </lineage>
</organism>
<feature type="transmembrane region" description="Helical" evidence="1">
    <location>
        <begin position="140"/>
        <end position="161"/>
    </location>
</feature>
<reference evidence="2 3" key="1">
    <citation type="submission" date="2019-10" db="EMBL/GenBank/DDBJ databases">
        <authorList>
            <person name="Palmer J.M."/>
        </authorList>
    </citation>
    <scope>NUCLEOTIDE SEQUENCE [LARGE SCALE GENOMIC DNA]</scope>
    <source>
        <strain evidence="2 3">TWF718</strain>
    </source>
</reference>
<feature type="transmembrane region" description="Helical" evidence="1">
    <location>
        <begin position="73"/>
        <end position="97"/>
    </location>
</feature>
<keyword evidence="3" id="KW-1185">Reference proteome</keyword>
<dbReference type="AlphaFoldDB" id="A0AAN8RM09"/>
<accession>A0AAN8RM09</accession>
<name>A0AAN8RM09_9PEZI</name>
<dbReference type="Proteomes" id="UP001313282">
    <property type="component" value="Unassembled WGS sequence"/>
</dbReference>
<evidence type="ECO:0000313" key="2">
    <source>
        <dbReference type="EMBL" id="KAK6339368.1"/>
    </source>
</evidence>
<keyword evidence="1" id="KW-1133">Transmembrane helix</keyword>
<gene>
    <name evidence="2" type="ORF">TWF718_008788</name>
</gene>